<reference evidence="4" key="1">
    <citation type="submission" date="2022-08" db="EMBL/GenBank/DDBJ databases">
        <authorList>
            <person name="Marques A."/>
        </authorList>
    </citation>
    <scope>NUCLEOTIDE SEQUENCE</scope>
    <source>
        <strain evidence="4">RhyPub2mFocal</strain>
        <tissue evidence="4">Leaves</tissue>
    </source>
</reference>
<evidence type="ECO:0000313" key="4">
    <source>
        <dbReference type="EMBL" id="KAJ4744885.1"/>
    </source>
</evidence>
<evidence type="ECO:0000256" key="1">
    <source>
        <dbReference type="ARBA" id="ARBA00007692"/>
    </source>
</evidence>
<sequence length="338" mass="37794">MLILISSFAFSPHRALKCSACSNLRGIKSSERPDSVVAFLKATGLSHDQIKAVVSFHPYVLARNVEKTLKPKVGELINGGFSGELLVHLIRYNPAALERRDTLSRLLFWRDFVGNNNQVLLKIIKRNTLLLICDIDKHIVPRINLLKEYGLSSLDIVSLIGRGNRCLRRNLDSFKQTLQIIEELGISRGSRIFVAGLKAIGGYGKDKIKAKFEFFMVTYGWSEEEVHAAFRKYPTVLSISVNKVKSNMDFLVRKAGFESRSIALQPILLGCSVKKVLIPRYTVLSALQAKGLKKKCNLFTASRMSESNFLERYVVPHEKDVPGLGEAYAAACGRKVPI</sequence>
<keyword evidence="2" id="KW-0804">Transcription</keyword>
<dbReference type="SMART" id="SM00733">
    <property type="entry name" value="Mterf"/>
    <property type="match status" value="5"/>
</dbReference>
<keyword evidence="3" id="KW-0809">Transit peptide</keyword>
<dbReference type="InterPro" id="IPR038538">
    <property type="entry name" value="MTERF_sf"/>
</dbReference>
<comment type="caution">
    <text evidence="4">The sequence shown here is derived from an EMBL/GenBank/DDBJ whole genome shotgun (WGS) entry which is preliminary data.</text>
</comment>
<comment type="similarity">
    <text evidence="1">Belongs to the mTERF family.</text>
</comment>
<proteinExistence type="inferred from homology"/>
<keyword evidence="2" id="KW-0806">Transcription termination</keyword>
<dbReference type="Proteomes" id="UP001140206">
    <property type="component" value="Unassembled WGS sequence"/>
</dbReference>
<dbReference type="InterPro" id="IPR003690">
    <property type="entry name" value="MTERF"/>
</dbReference>
<protein>
    <submittedName>
        <fullName evidence="4">Uncharacterized protein</fullName>
    </submittedName>
</protein>
<evidence type="ECO:0000256" key="2">
    <source>
        <dbReference type="ARBA" id="ARBA00022472"/>
    </source>
</evidence>
<dbReference type="Gene3D" id="1.25.70.10">
    <property type="entry name" value="Transcription termination factor 3, mitochondrial"/>
    <property type="match status" value="2"/>
</dbReference>
<dbReference type="EMBL" id="JAMFTS010000011">
    <property type="protein sequence ID" value="KAJ4744885.1"/>
    <property type="molecule type" value="Genomic_DNA"/>
</dbReference>
<evidence type="ECO:0000256" key="3">
    <source>
        <dbReference type="ARBA" id="ARBA00022946"/>
    </source>
</evidence>
<accession>A0AAV8BPF6</accession>
<dbReference type="FunFam" id="1.25.70.10:FF:000001">
    <property type="entry name" value="Mitochondrial transcription termination factor-like"/>
    <property type="match status" value="1"/>
</dbReference>
<organism evidence="4 5">
    <name type="scientific">Rhynchospora pubera</name>
    <dbReference type="NCBI Taxonomy" id="906938"/>
    <lineage>
        <taxon>Eukaryota</taxon>
        <taxon>Viridiplantae</taxon>
        <taxon>Streptophyta</taxon>
        <taxon>Embryophyta</taxon>
        <taxon>Tracheophyta</taxon>
        <taxon>Spermatophyta</taxon>
        <taxon>Magnoliopsida</taxon>
        <taxon>Liliopsida</taxon>
        <taxon>Poales</taxon>
        <taxon>Cyperaceae</taxon>
        <taxon>Cyperoideae</taxon>
        <taxon>Rhynchosporeae</taxon>
        <taxon>Rhynchospora</taxon>
    </lineage>
</organism>
<dbReference type="AlphaFoldDB" id="A0AAV8BPF6"/>
<dbReference type="GO" id="GO:0006353">
    <property type="term" value="P:DNA-templated transcription termination"/>
    <property type="evidence" value="ECO:0007669"/>
    <property type="project" value="UniProtKB-KW"/>
</dbReference>
<dbReference type="Pfam" id="PF02536">
    <property type="entry name" value="mTERF"/>
    <property type="match status" value="1"/>
</dbReference>
<dbReference type="PANTHER" id="PTHR13068">
    <property type="entry name" value="CGI-12 PROTEIN-RELATED"/>
    <property type="match status" value="1"/>
</dbReference>
<gene>
    <name evidence="4" type="ORF">LUZ62_001281</name>
</gene>
<evidence type="ECO:0000313" key="5">
    <source>
        <dbReference type="Proteomes" id="UP001140206"/>
    </source>
</evidence>
<keyword evidence="2" id="KW-0805">Transcription regulation</keyword>
<name>A0AAV8BPF6_9POAL</name>
<dbReference type="GO" id="GO:0003676">
    <property type="term" value="F:nucleic acid binding"/>
    <property type="evidence" value="ECO:0007669"/>
    <property type="project" value="InterPro"/>
</dbReference>
<keyword evidence="5" id="KW-1185">Reference proteome</keyword>
<dbReference type="PANTHER" id="PTHR13068:SF236">
    <property type="entry name" value="OS02G0749800 PROTEIN"/>
    <property type="match status" value="1"/>
</dbReference>